<evidence type="ECO:0000313" key="9">
    <source>
        <dbReference type="EMBL" id="MCO6046220.1"/>
    </source>
</evidence>
<reference evidence="9" key="1">
    <citation type="submission" date="2022-06" db="EMBL/GenBank/DDBJ databases">
        <title>Aeoliella straminimaris, a novel planctomycete from sediments.</title>
        <authorList>
            <person name="Vitorino I.R."/>
            <person name="Lage O.M."/>
        </authorList>
    </citation>
    <scope>NUCLEOTIDE SEQUENCE</scope>
    <source>
        <strain evidence="9">ICT_H6.2</strain>
    </source>
</reference>
<comment type="catalytic activity">
    <reaction evidence="1 7">
        <text>Hydrolysis of terminal non-reducing beta-D-galactose residues in beta-D-galactosides.</text>
        <dbReference type="EC" id="3.2.1.23"/>
    </reaction>
</comment>
<dbReference type="Pfam" id="PF16353">
    <property type="entry name" value="LacZ_4"/>
    <property type="match status" value="1"/>
</dbReference>
<dbReference type="Gene3D" id="2.60.40.10">
    <property type="entry name" value="Immunoglobulins"/>
    <property type="match status" value="2"/>
</dbReference>
<dbReference type="PANTHER" id="PTHR46323">
    <property type="entry name" value="BETA-GALACTOSIDASE"/>
    <property type="match status" value="1"/>
</dbReference>
<dbReference type="InterPro" id="IPR006101">
    <property type="entry name" value="Glyco_hydro_2"/>
</dbReference>
<accession>A0A9X2FC51</accession>
<organism evidence="9 10">
    <name type="scientific">Aeoliella straminimaris</name>
    <dbReference type="NCBI Taxonomy" id="2954799"/>
    <lineage>
        <taxon>Bacteria</taxon>
        <taxon>Pseudomonadati</taxon>
        <taxon>Planctomycetota</taxon>
        <taxon>Planctomycetia</taxon>
        <taxon>Pirellulales</taxon>
        <taxon>Lacipirellulaceae</taxon>
        <taxon>Aeoliella</taxon>
    </lineage>
</organism>
<feature type="domain" description="Beta galactosidase small chain/" evidence="8">
    <location>
        <begin position="763"/>
        <end position="1040"/>
    </location>
</feature>
<dbReference type="InterPro" id="IPR013783">
    <property type="entry name" value="Ig-like_fold"/>
</dbReference>
<dbReference type="InterPro" id="IPR023230">
    <property type="entry name" value="Glyco_hydro_2_CS"/>
</dbReference>
<dbReference type="Gene3D" id="2.60.120.260">
    <property type="entry name" value="Galactose-binding domain-like"/>
    <property type="match status" value="1"/>
</dbReference>
<dbReference type="InterPro" id="IPR050347">
    <property type="entry name" value="Bact_Beta-galactosidase"/>
</dbReference>
<dbReference type="GO" id="GO:0009341">
    <property type="term" value="C:beta-galactosidase complex"/>
    <property type="evidence" value="ECO:0007669"/>
    <property type="project" value="InterPro"/>
</dbReference>
<sequence>MGSEANAIANRRDRSPWVHSLNGPWHFHWAATPDECPRDFYLPTFDTTSWTSIPVPSNWQLHGHGTPIYKSSGYTFRIDPPRVTSKPPEDWTTYRDRNPVGCYARHFSIPAAWKSRRVFLHFAGVEGAFDVWMNGVPIGYSQGSRSPAEFEVTEQVQSGANQIAVRVFRYSDGTYLEDQDMWRLSGIHREVVLYSTPPTRIVDFTVRTSLDEDYCNAELAIDVELDATSLAKIAGWEVVAQLFAPSGEPVLPADLRHDAEPILNRDYKPDVLVERTPQRGTGPFGWLNATVENPAKWTAETPHLYRLVLSLNNADGRPQQTVACDVGFRTVETRNGQLLINGRPLKLRGVNRHEHDPLTGHAMTDEQMLNDALRMKQAHINAVRTAHYPNDPRWYELCNRLGLYVIDEADLETHGLRGRLANEPRWATAFLDRVVRLVERDKNEPCVICWSLGNESGWGPNFAAAAAWAKSVDPTRLVHYEGAQGSSDPADVDFISRFYPRLRAEYLHPSLPDAPNAAVPPENARWDRLLDVAETQPGDRPIVASEYAHAMGNAVGNLAEYWQEIDTHPRLAGGFIWDWADQALAIKGPDGIAFGYGGSFGDEPNHGTFCLNGILMADRELTAKYFEVQKVYQPVKLELLSQSEGAIRLEVRNQRHVLDLSDLQTTWSIIAADGTTLTGEGPTLTAAAGDKEEIEIALPLDGLQKDTWLTLELSLKQSTAWADQGHLIASCQWPLATRVDTQPLVMSAKTVPLQLKQRENEYALKSATVRVSFDRHTGMLTQLQYSGKEYLATTSSAGPRLQLYRAPTDNDRGFGRWLAKLWSDADLADVETDLRSCQAERLSPSLVKITTSVDAQVRPGGVKHSIEWLIHGSGTIQMRHRFEPYGELPPLPRMGVVMHLEGGLKQLEWFGRGPHENYPDRKHSALIGRWNCPVTTAATPYPRPQETGSRQDTRWLALVDKTQRGLLVAAINSPFAYSAIPYTAEELAAARQWSELKPRADVVLSLDTAQCGLGNSSCGPGVLKKYAVLPKPMELNVIIAPIESTDDPGIVATRIMHQHASMEATSD</sequence>
<dbReference type="InterPro" id="IPR008979">
    <property type="entry name" value="Galactose-bd-like_sf"/>
</dbReference>
<keyword evidence="10" id="KW-1185">Reference proteome</keyword>
<dbReference type="InterPro" id="IPR011013">
    <property type="entry name" value="Gal_mutarotase_sf_dom"/>
</dbReference>
<dbReference type="PANTHER" id="PTHR46323:SF2">
    <property type="entry name" value="BETA-GALACTOSIDASE"/>
    <property type="match status" value="1"/>
</dbReference>
<dbReference type="InterPro" id="IPR006102">
    <property type="entry name" value="Ig-like_GH2"/>
</dbReference>
<dbReference type="SUPFAM" id="SSF51445">
    <property type="entry name" value="(Trans)glycosidases"/>
    <property type="match status" value="1"/>
</dbReference>
<dbReference type="Pfam" id="PF00703">
    <property type="entry name" value="Glyco_hydro_2"/>
    <property type="match status" value="1"/>
</dbReference>
<dbReference type="Pfam" id="PF02929">
    <property type="entry name" value="Bgal_small_N"/>
    <property type="match status" value="1"/>
</dbReference>
<dbReference type="AlphaFoldDB" id="A0A9X2FC51"/>
<dbReference type="Gene3D" id="2.70.98.10">
    <property type="match status" value="1"/>
</dbReference>
<dbReference type="RefSeq" id="WP_252854334.1">
    <property type="nucleotide sequence ID" value="NZ_JAMXLR010000072.1"/>
</dbReference>
<comment type="caution">
    <text evidence="9">The sequence shown here is derived from an EMBL/GenBank/DDBJ whole genome shotgun (WGS) entry which is preliminary data.</text>
</comment>
<evidence type="ECO:0000256" key="3">
    <source>
        <dbReference type="ARBA" id="ARBA00012756"/>
    </source>
</evidence>
<keyword evidence="4 7" id="KW-0378">Hydrolase</keyword>
<name>A0A9X2FC51_9BACT</name>
<dbReference type="PRINTS" id="PR00132">
    <property type="entry name" value="GLHYDRLASE2"/>
</dbReference>
<dbReference type="GO" id="GO:0030246">
    <property type="term" value="F:carbohydrate binding"/>
    <property type="evidence" value="ECO:0007669"/>
    <property type="project" value="InterPro"/>
</dbReference>
<dbReference type="EMBL" id="JAMXLR010000072">
    <property type="protein sequence ID" value="MCO6046220.1"/>
    <property type="molecule type" value="Genomic_DNA"/>
</dbReference>
<dbReference type="Proteomes" id="UP001155241">
    <property type="component" value="Unassembled WGS sequence"/>
</dbReference>
<dbReference type="EC" id="3.2.1.23" evidence="3 7"/>
<proteinExistence type="inferred from homology"/>
<dbReference type="InterPro" id="IPR006104">
    <property type="entry name" value="Glyco_hydro_2_N"/>
</dbReference>
<dbReference type="PROSITE" id="PS00719">
    <property type="entry name" value="GLYCOSYL_HYDROL_F2_1"/>
    <property type="match status" value="1"/>
</dbReference>
<dbReference type="GO" id="GO:0005990">
    <property type="term" value="P:lactose catabolic process"/>
    <property type="evidence" value="ECO:0007669"/>
    <property type="project" value="TreeGrafter"/>
</dbReference>
<evidence type="ECO:0000256" key="4">
    <source>
        <dbReference type="ARBA" id="ARBA00022801"/>
    </source>
</evidence>
<dbReference type="Gene3D" id="3.20.20.80">
    <property type="entry name" value="Glycosidases"/>
    <property type="match status" value="1"/>
</dbReference>
<dbReference type="SUPFAM" id="SSF74650">
    <property type="entry name" value="Galactose mutarotase-like"/>
    <property type="match status" value="1"/>
</dbReference>
<dbReference type="InterPro" id="IPR004199">
    <property type="entry name" value="B-gal_small/dom_5"/>
</dbReference>
<gene>
    <name evidence="9" type="ORF">NG895_20170</name>
</gene>
<dbReference type="SUPFAM" id="SSF49785">
    <property type="entry name" value="Galactose-binding domain-like"/>
    <property type="match status" value="1"/>
</dbReference>
<protein>
    <recommendedName>
        <fullName evidence="3 7">Beta-galactosidase</fullName>
        <ecNumber evidence="3 7">3.2.1.23</ecNumber>
    </recommendedName>
    <alternativeName>
        <fullName evidence="6 7">Lactase</fullName>
    </alternativeName>
</protein>
<dbReference type="InterPro" id="IPR006103">
    <property type="entry name" value="Glyco_hydro_2_cat"/>
</dbReference>
<dbReference type="InterPro" id="IPR032312">
    <property type="entry name" value="LacZ_4"/>
</dbReference>
<evidence type="ECO:0000259" key="8">
    <source>
        <dbReference type="SMART" id="SM01038"/>
    </source>
</evidence>
<evidence type="ECO:0000313" key="10">
    <source>
        <dbReference type="Proteomes" id="UP001155241"/>
    </source>
</evidence>
<dbReference type="InterPro" id="IPR014718">
    <property type="entry name" value="GH-type_carb-bd"/>
</dbReference>
<dbReference type="Pfam" id="PF02836">
    <property type="entry name" value="Glyco_hydro_2_C"/>
    <property type="match status" value="1"/>
</dbReference>
<evidence type="ECO:0000256" key="2">
    <source>
        <dbReference type="ARBA" id="ARBA00007401"/>
    </source>
</evidence>
<dbReference type="GO" id="GO:0004565">
    <property type="term" value="F:beta-galactosidase activity"/>
    <property type="evidence" value="ECO:0007669"/>
    <property type="project" value="UniProtKB-EC"/>
</dbReference>
<dbReference type="SUPFAM" id="SSF49303">
    <property type="entry name" value="beta-Galactosidase/glucuronidase domain"/>
    <property type="match status" value="2"/>
</dbReference>
<dbReference type="SMART" id="SM01038">
    <property type="entry name" value="Bgal_small_N"/>
    <property type="match status" value="1"/>
</dbReference>
<dbReference type="InterPro" id="IPR036156">
    <property type="entry name" value="Beta-gal/glucu_dom_sf"/>
</dbReference>
<dbReference type="Pfam" id="PF02837">
    <property type="entry name" value="Glyco_hydro_2_N"/>
    <property type="match status" value="1"/>
</dbReference>
<evidence type="ECO:0000256" key="1">
    <source>
        <dbReference type="ARBA" id="ARBA00001412"/>
    </source>
</evidence>
<evidence type="ECO:0000256" key="5">
    <source>
        <dbReference type="ARBA" id="ARBA00023295"/>
    </source>
</evidence>
<evidence type="ECO:0000256" key="6">
    <source>
        <dbReference type="ARBA" id="ARBA00032230"/>
    </source>
</evidence>
<dbReference type="InterPro" id="IPR017853">
    <property type="entry name" value="GH"/>
</dbReference>
<comment type="similarity">
    <text evidence="2 7">Belongs to the glycosyl hydrolase 2 family.</text>
</comment>
<keyword evidence="5 7" id="KW-0326">Glycosidase</keyword>
<evidence type="ECO:0000256" key="7">
    <source>
        <dbReference type="RuleBase" id="RU361154"/>
    </source>
</evidence>